<organism evidence="8 9">
    <name type="scientific">Trichoglossum hirsutum</name>
    <dbReference type="NCBI Taxonomy" id="265104"/>
    <lineage>
        <taxon>Eukaryota</taxon>
        <taxon>Fungi</taxon>
        <taxon>Dikarya</taxon>
        <taxon>Ascomycota</taxon>
        <taxon>Pezizomycotina</taxon>
        <taxon>Geoglossomycetes</taxon>
        <taxon>Geoglossales</taxon>
        <taxon>Geoglossaceae</taxon>
        <taxon>Trichoglossum</taxon>
    </lineage>
</organism>
<protein>
    <submittedName>
        <fullName evidence="8">Uncharacterized protein</fullName>
    </submittedName>
</protein>
<dbReference type="Gene3D" id="1.20.1250.20">
    <property type="entry name" value="MFS general substrate transporter like domains"/>
    <property type="match status" value="1"/>
</dbReference>
<evidence type="ECO:0000256" key="2">
    <source>
        <dbReference type="ARBA" id="ARBA00022448"/>
    </source>
</evidence>
<evidence type="ECO:0000256" key="5">
    <source>
        <dbReference type="ARBA" id="ARBA00023136"/>
    </source>
</evidence>
<evidence type="ECO:0000313" key="8">
    <source>
        <dbReference type="EMBL" id="KAH0562334.1"/>
    </source>
</evidence>
<comment type="subcellular location">
    <subcellularLocation>
        <location evidence="1">Membrane</location>
        <topology evidence="1">Multi-pass membrane protein</topology>
    </subcellularLocation>
</comment>
<keyword evidence="4 7" id="KW-1133">Transmembrane helix</keyword>
<reference evidence="8" key="1">
    <citation type="submission" date="2021-03" db="EMBL/GenBank/DDBJ databases">
        <title>Comparative genomics and phylogenomic investigation of the class Geoglossomycetes provide insights into ecological specialization and systematics.</title>
        <authorList>
            <person name="Melie T."/>
            <person name="Pirro S."/>
            <person name="Miller A.N."/>
            <person name="Quandt A."/>
        </authorList>
    </citation>
    <scope>NUCLEOTIDE SEQUENCE</scope>
    <source>
        <strain evidence="8">CAQ_001_2017</strain>
    </source>
</reference>
<evidence type="ECO:0000256" key="6">
    <source>
        <dbReference type="SAM" id="MobiDB-lite"/>
    </source>
</evidence>
<evidence type="ECO:0000256" key="4">
    <source>
        <dbReference type="ARBA" id="ARBA00022989"/>
    </source>
</evidence>
<dbReference type="SUPFAM" id="SSF103473">
    <property type="entry name" value="MFS general substrate transporter"/>
    <property type="match status" value="1"/>
</dbReference>
<keyword evidence="3 7" id="KW-0812">Transmembrane</keyword>
<feature type="transmembrane region" description="Helical" evidence="7">
    <location>
        <begin position="12"/>
        <end position="29"/>
    </location>
</feature>
<dbReference type="AlphaFoldDB" id="A0A9P8LE79"/>
<keyword evidence="9" id="KW-1185">Reference proteome</keyword>
<accession>A0A9P8LE79</accession>
<feature type="transmembrane region" description="Helical" evidence="7">
    <location>
        <begin position="68"/>
        <end position="90"/>
    </location>
</feature>
<dbReference type="FunFam" id="1.20.1250.20:FF:000013">
    <property type="entry name" value="MFS general substrate transporter"/>
    <property type="match status" value="1"/>
</dbReference>
<keyword evidence="5 7" id="KW-0472">Membrane</keyword>
<feature type="transmembrane region" description="Helical" evidence="7">
    <location>
        <begin position="41"/>
        <end position="62"/>
    </location>
</feature>
<feature type="compositionally biased region" description="Basic and acidic residues" evidence="6">
    <location>
        <begin position="177"/>
        <end position="188"/>
    </location>
</feature>
<proteinExistence type="predicted"/>
<evidence type="ECO:0000256" key="7">
    <source>
        <dbReference type="SAM" id="Phobius"/>
    </source>
</evidence>
<evidence type="ECO:0000313" key="9">
    <source>
        <dbReference type="Proteomes" id="UP000750711"/>
    </source>
</evidence>
<feature type="transmembrane region" description="Helical" evidence="7">
    <location>
        <begin position="128"/>
        <end position="150"/>
    </location>
</feature>
<dbReference type="PANTHER" id="PTHR43791:SF27">
    <property type="entry name" value="TRANSPORTER, PUTATIVE (AFU_ORTHOLOGUE AFUA_2G15730)-RELATED"/>
    <property type="match status" value="1"/>
</dbReference>
<dbReference type="GO" id="GO:0022857">
    <property type="term" value="F:transmembrane transporter activity"/>
    <property type="evidence" value="ECO:0007669"/>
    <property type="project" value="TreeGrafter"/>
</dbReference>
<evidence type="ECO:0000256" key="1">
    <source>
        <dbReference type="ARBA" id="ARBA00004141"/>
    </source>
</evidence>
<feature type="region of interest" description="Disordered" evidence="6">
    <location>
        <begin position="163"/>
        <end position="188"/>
    </location>
</feature>
<dbReference type="PANTHER" id="PTHR43791">
    <property type="entry name" value="PERMEASE-RELATED"/>
    <property type="match status" value="1"/>
</dbReference>
<keyword evidence="2" id="KW-0813">Transport</keyword>
<gene>
    <name evidence="8" type="ORF">GP486_002977</name>
</gene>
<dbReference type="InterPro" id="IPR036259">
    <property type="entry name" value="MFS_trans_sf"/>
</dbReference>
<comment type="caution">
    <text evidence="8">The sequence shown here is derived from an EMBL/GenBank/DDBJ whole genome shotgun (WGS) entry which is preliminary data.</text>
</comment>
<sequence>MGFSALSSQALAAPPYLFAFGIVLLTAYLSDRFRDRSSFLCIHAIVAFVGYSLIAIGGRFGWAVGWRYAGIYLAAPGFFSAITIIITWTINNQDSDSKRGTGMALLNIIGQCGPLLGTRLYPKEDGPYYVKGMSVCAGFMLLVFFVSLGLRLQLAKENRRRDAIASTDGDGDQEGLVTKEKVNRPQFR</sequence>
<dbReference type="Proteomes" id="UP000750711">
    <property type="component" value="Unassembled WGS sequence"/>
</dbReference>
<dbReference type="GO" id="GO:0016020">
    <property type="term" value="C:membrane"/>
    <property type="evidence" value="ECO:0007669"/>
    <property type="project" value="UniProtKB-SubCell"/>
</dbReference>
<name>A0A9P8LE79_9PEZI</name>
<evidence type="ECO:0000256" key="3">
    <source>
        <dbReference type="ARBA" id="ARBA00022692"/>
    </source>
</evidence>
<dbReference type="EMBL" id="JAGHQM010000368">
    <property type="protein sequence ID" value="KAH0562334.1"/>
    <property type="molecule type" value="Genomic_DNA"/>
</dbReference>
<feature type="non-terminal residue" evidence="8">
    <location>
        <position position="188"/>
    </location>
</feature>